<evidence type="ECO:0000259" key="9">
    <source>
        <dbReference type="Pfam" id="PF22076"/>
    </source>
</evidence>
<reference evidence="11" key="1">
    <citation type="submission" date="2025-08" db="UniProtKB">
        <authorList>
            <consortium name="RefSeq"/>
        </authorList>
    </citation>
    <scope>IDENTIFICATION</scope>
</reference>
<dbReference type="PANTHER" id="PTHR16029">
    <property type="entry name" value="CENTROSOMAL PROTEIN OF 192 KDA"/>
    <property type="match status" value="1"/>
</dbReference>
<dbReference type="InterPro" id="IPR054090">
    <property type="entry name" value="Cep192_Spd-2-like_dom"/>
</dbReference>
<dbReference type="GO" id="GO:0019901">
    <property type="term" value="F:protein kinase binding"/>
    <property type="evidence" value="ECO:0007669"/>
    <property type="project" value="TreeGrafter"/>
</dbReference>
<feature type="compositionally biased region" description="Low complexity" evidence="1">
    <location>
        <begin position="260"/>
        <end position="274"/>
    </location>
</feature>
<dbReference type="Pfam" id="PF22073">
    <property type="entry name" value="Cep192_D4"/>
    <property type="match status" value="1"/>
</dbReference>
<evidence type="ECO:0000259" key="6">
    <source>
        <dbReference type="Pfam" id="PF22067"/>
    </source>
</evidence>
<dbReference type="GeneID" id="101578109"/>
<dbReference type="GO" id="GO:0005814">
    <property type="term" value="C:centriole"/>
    <property type="evidence" value="ECO:0007669"/>
    <property type="project" value="TreeGrafter"/>
</dbReference>
<feature type="region of interest" description="Disordered" evidence="1">
    <location>
        <begin position="911"/>
        <end position="983"/>
    </location>
</feature>
<feature type="compositionally biased region" description="Low complexity" evidence="1">
    <location>
        <begin position="961"/>
        <end position="977"/>
    </location>
</feature>
<dbReference type="Gene3D" id="2.60.40.10">
    <property type="entry name" value="Immunoglobulins"/>
    <property type="match status" value="3"/>
</dbReference>
<dbReference type="Pfam" id="PF22074">
    <property type="entry name" value="Cep192_D5"/>
    <property type="match status" value="1"/>
</dbReference>
<dbReference type="GO" id="GO:0090222">
    <property type="term" value="P:centrosome-templated microtubule nucleation"/>
    <property type="evidence" value="ECO:0007669"/>
    <property type="project" value="InterPro"/>
</dbReference>
<dbReference type="Pfam" id="PF22064">
    <property type="entry name" value="Cep192_D2"/>
    <property type="match status" value="1"/>
</dbReference>
<dbReference type="Pfam" id="PF22067">
    <property type="entry name" value="Cep192_D3"/>
    <property type="match status" value="1"/>
</dbReference>
<evidence type="ECO:0000259" key="3">
    <source>
        <dbReference type="Pfam" id="PF22064"/>
    </source>
</evidence>
<feature type="region of interest" description="Disordered" evidence="1">
    <location>
        <begin position="1048"/>
        <end position="1186"/>
    </location>
</feature>
<dbReference type="InterPro" id="IPR054085">
    <property type="entry name" value="Cep192-like_D1"/>
</dbReference>
<dbReference type="Pfam" id="PF22076">
    <property type="entry name" value="Cep192_D6"/>
    <property type="match status" value="1"/>
</dbReference>
<feature type="domain" description="Cep192-like" evidence="9">
    <location>
        <begin position="2073"/>
        <end position="2175"/>
    </location>
</feature>
<feature type="domain" description="Cep192-like" evidence="2">
    <location>
        <begin position="1313"/>
        <end position="1434"/>
    </location>
</feature>
<dbReference type="RefSeq" id="XP_023563253.1">
    <property type="nucleotide sequence ID" value="XM_023707485.1"/>
</dbReference>
<proteinExistence type="predicted"/>
<dbReference type="InterPro" id="IPR057662">
    <property type="entry name" value="CEP192_Aurora-A_bind"/>
</dbReference>
<evidence type="ECO:0000259" key="5">
    <source>
        <dbReference type="Pfam" id="PF22066"/>
    </source>
</evidence>
<dbReference type="CDD" id="cd21856">
    <property type="entry name" value="Plk4BD_Cep192"/>
    <property type="match status" value="1"/>
</dbReference>
<dbReference type="InterPro" id="IPR054088">
    <property type="entry name" value="Cep192-like_D8"/>
</dbReference>
<feature type="domain" description="Cep192-like" evidence="5">
    <location>
        <begin position="2382"/>
        <end position="2480"/>
    </location>
</feature>
<evidence type="ECO:0000313" key="11">
    <source>
        <dbReference type="RefSeq" id="XP_023563253.1"/>
    </source>
</evidence>
<evidence type="ECO:0000259" key="4">
    <source>
        <dbReference type="Pfam" id="PF22065"/>
    </source>
</evidence>
<feature type="domain" description="Cep192-like" evidence="4">
    <location>
        <begin position="2214"/>
        <end position="2336"/>
    </location>
</feature>
<feature type="region of interest" description="Disordered" evidence="1">
    <location>
        <begin position="361"/>
        <end position="380"/>
    </location>
</feature>
<feature type="region of interest" description="Disordered" evidence="1">
    <location>
        <begin position="257"/>
        <end position="282"/>
    </location>
</feature>
<dbReference type="GO" id="GO:0000242">
    <property type="term" value="C:pericentriolar material"/>
    <property type="evidence" value="ECO:0007669"/>
    <property type="project" value="TreeGrafter"/>
</dbReference>
<dbReference type="Pfam" id="PF25765">
    <property type="entry name" value="PLK4_bind_CEP192"/>
    <property type="match status" value="1"/>
</dbReference>
<dbReference type="GO" id="GO:0005737">
    <property type="term" value="C:cytoplasm"/>
    <property type="evidence" value="ECO:0007669"/>
    <property type="project" value="TreeGrafter"/>
</dbReference>
<dbReference type="InterPro" id="IPR054089">
    <property type="entry name" value="Cep192-like_D3"/>
</dbReference>
<feature type="region of interest" description="Disordered" evidence="1">
    <location>
        <begin position="615"/>
        <end position="644"/>
    </location>
</feature>
<dbReference type="InterPro" id="IPR039103">
    <property type="entry name" value="Spd-2/CEP192"/>
</dbReference>
<gene>
    <name evidence="11" type="primary">Cep192</name>
</gene>
<feature type="domain" description="Cep192-like" evidence="8">
    <location>
        <begin position="1831"/>
        <end position="2006"/>
    </location>
</feature>
<dbReference type="Pfam" id="PF22065">
    <property type="entry name" value="Cep192_D7"/>
    <property type="match status" value="1"/>
</dbReference>
<dbReference type="OrthoDB" id="67059at2759"/>
<dbReference type="Pfam" id="PF22060">
    <property type="entry name" value="Cep192_D1"/>
    <property type="match status" value="1"/>
</dbReference>
<dbReference type="PANTHER" id="PTHR16029:SF11">
    <property type="entry name" value="CENTROSOMAL PROTEIN OF 192 KDA"/>
    <property type="match status" value="1"/>
</dbReference>
<feature type="compositionally biased region" description="Basic and acidic residues" evidence="1">
    <location>
        <begin position="1107"/>
        <end position="1116"/>
    </location>
</feature>
<dbReference type="Proteomes" id="UP000515203">
    <property type="component" value="Unplaced"/>
</dbReference>
<dbReference type="FunCoup" id="A0A6P6DU87">
    <property type="interactions" value="2212"/>
</dbReference>
<feature type="domain" description="Cep192-like" evidence="6">
    <location>
        <begin position="1592"/>
        <end position="1689"/>
    </location>
</feature>
<evidence type="ECO:0000259" key="8">
    <source>
        <dbReference type="Pfam" id="PF22074"/>
    </source>
</evidence>
<dbReference type="InParanoid" id="A0A6P6DU87"/>
<dbReference type="InterPro" id="IPR054092">
    <property type="entry name" value="Cep192-like_D6"/>
</dbReference>
<dbReference type="Pfam" id="PF22066">
    <property type="entry name" value="Cep192_D8"/>
    <property type="match status" value="1"/>
</dbReference>
<organism evidence="10 11">
    <name type="scientific">Octodon degus</name>
    <name type="common">Degu</name>
    <name type="synonym">Sciurus degus</name>
    <dbReference type="NCBI Taxonomy" id="10160"/>
    <lineage>
        <taxon>Eukaryota</taxon>
        <taxon>Metazoa</taxon>
        <taxon>Chordata</taxon>
        <taxon>Craniata</taxon>
        <taxon>Vertebrata</taxon>
        <taxon>Euteleostomi</taxon>
        <taxon>Mammalia</taxon>
        <taxon>Eutheria</taxon>
        <taxon>Euarchontoglires</taxon>
        <taxon>Glires</taxon>
        <taxon>Rodentia</taxon>
        <taxon>Hystricomorpha</taxon>
        <taxon>Octodontidae</taxon>
        <taxon>Octodon</taxon>
    </lineage>
</organism>
<dbReference type="InterPro" id="IPR057665">
    <property type="entry name" value="CEP192_PLK4_bind"/>
</dbReference>
<dbReference type="InterPro" id="IPR054086">
    <property type="entry name" value="Cep192-like_D2"/>
</dbReference>
<accession>A0A6P6DU87</accession>
<feature type="compositionally biased region" description="Polar residues" evidence="1">
    <location>
        <begin position="1156"/>
        <end position="1167"/>
    </location>
</feature>
<dbReference type="Pfam" id="PF25763">
    <property type="entry name" value="Aurora-A_bind_CEP192"/>
    <property type="match status" value="1"/>
</dbReference>
<dbReference type="GO" id="GO:0071539">
    <property type="term" value="P:protein localization to centrosome"/>
    <property type="evidence" value="ECO:0007669"/>
    <property type="project" value="InterPro"/>
</dbReference>
<feature type="domain" description="Cep192/Spd-2-like" evidence="7">
    <location>
        <begin position="1709"/>
        <end position="1825"/>
    </location>
</feature>
<feature type="region of interest" description="Disordered" evidence="1">
    <location>
        <begin position="2358"/>
        <end position="2387"/>
    </location>
</feature>
<dbReference type="GO" id="GO:0090307">
    <property type="term" value="P:mitotic spindle assembly"/>
    <property type="evidence" value="ECO:0007669"/>
    <property type="project" value="TreeGrafter"/>
</dbReference>
<feature type="compositionally biased region" description="Low complexity" evidence="1">
    <location>
        <begin position="623"/>
        <end position="644"/>
    </location>
</feature>
<protein>
    <submittedName>
        <fullName evidence="11">Centrosomal protein of 192 kDa</fullName>
    </submittedName>
</protein>
<sequence>MGDFRGIAEESFPDFLPNSLLGNSGILDDVTLSSNLGLPVAVSTLARNRASTDNRCPAIQASYLEGRFSGPSELSASCCGDAEARERVQLSFQDEEKKSNTESPHLSHAVVKLSSLQGEEPGSEEQPADTVSACLPLAPAGRASAPKPAPDPSVDSHVRSWMSSQEYKIIVPDGQKRPEDETPHSDYSHISLLENEKLASLTSLEDSSDDDINDEEFYDDHLEAYFEQLAIPAMIYEGLEGQESLEKDFRLPASVLSPANENSSESFPSKNESSLTSQGSCSLGSSEVIHREAGEGHVCLSGTSHFVGPRDEKDVFPFSTNTWNVEKGRADYTEENTGEDVVMQSPQVTSEKLHPVHFHDTGRGGSDPADSVAQGAGPPHLVSDSKTALFEDGCLNVKTSAVPDQQSVVTVSLKRACDSRINSPDDRWAPACEGRTYQCSESMEQSEDQTNLPQNVVYQNEEGRWVTDLAYYTSFNNEHDLNVSLNEMNEDFRSGSEVLDLFAKDEEEFNKEHLFMQEENIDAQSTSAALGDMSWAATINYSLLRKSPSTLDLDKDEASYLRLSLGEFFARRSEALGCLGGDSSVKRPSFGYFIRSPETSEPVALIRKSDLSRSNLEEEMSPLNSNLSSGGLNEQSQSQQSGGSVTLQWGALESTSDATLTATKGTTEDTFFRHDKLQHKEEIPDHGDSMLRISTIASAIADASVSTDPFQFAALMKALRNRASGQAAQEHGEHRDCSTLSCRSPGDLHRSSGFGAFDMEKYLTKTEASRCEGGLESMSRAGLLDVWDLSLLKEQTAEDIHTVSCCAANMSEQEPRERAATVLHIGSAESDNQDSFRATDSSDSALTSLGVKGPAAADGQILISDYALPDTGHIKEAASVSTLGASSYPSVKSPRRIPLCLLEECEEIQNRRETEGVSEISNSDKHVTFEKPGTVSARSMDGRTISSEHSGAGSEEEQESFRPSTSPLSHSSPSEGSRASLSGGASECLGSAACLQKCPAEREPSRLACSHADMSRLTYVSEQESACPTSATDDAHKSDLTSELSTTIVGASPVPPEEEEESRRQRQSSPSSRVAKPHSTAGFVASLSCGHHDTEPTSTSSQATSLESRKLWEARQEAGSSCGGRVQGQPALSCWAGPAPPRLPALGQQPVVGGQSAASEDTGSESRGQGLPRSIPGHQFSTAAAAQAQSTPSACPALWARPSLTTATLAQPCTGTHVTLPPVCHASSAPICAFSGCPPYPGPVGEQVQNPMAVGVCLGPSLASRLLHPSALCPPCSDAFHQNLHSAAKSFSVHPASASCGIEPWDSGMTTGFVSVRVPEELKFPHACCVGIASQTRLSVLNPTDHWLQVSVAALSISVSGEKVDLSTYPCLVFKNKVIVRPHAAEEITVLFIPLDPGIFRCVFRVASWPFSADTETILQAEALASRVVLTAIAESPVIEVETERKGVLDFGDVTYGGWKALPLKLINRSHASIPLRLVIHANALAWRCFTFAKEPVSAALKAAPYADVVAQLAAPSVVSHVMPASYEGQDPKFLIIWVLFHSPKKLIASSEMLESAEEFVARVDVEVDSPNPAPTLSSVGLRARAGLARIHAPKDLQTVHLLASVNSSAKQPLPLKNAGNIEVYLDIKVPQQGSHFSVYPENLFLKPGEEHEVIVSFTPKDPKTCEERILKIFVHPCGPQYEVMLKGEAVSSGTQPLSPGSCFSDLSSILSNKQFLAWGGVPLGRTQLQKLVLRSSYASTVQHLRLLIRGQDQDCFQLQNTFGSEERLTSNYEVTIHPKEDIVISVLFAPTRLSCMLAKLEIKQLRNRLQPGIKFTVPLSGYGGTSNLILEGVKKLSDSYMVTVNSLVPGKESRAVFSVRNTGSRAAFVKAVGFEDSQKRVLLDPKVLRIFPDTFVLKERTQKDVTVIYCPPDRRHNQRTTTQLSTVYFFGGDEICRQQYRRALSHNPGIIKHILPEHSVLQSVDFAEAFQDELLIDEACDLPQRPNDIQLFYGNMHKMILSVIGEFRDSISSKEFLQPSSQASLGSKSDSGLSGRHSGNVSLDVLPVRGPQGSPFPPRAAHLLQADPASAEMWAVQPEHVSLLAPLALGDMAKTGRFQIVNNSVRTLKFELYWPAHCLTVTPEHGLVTPESKQQILVSPNPSLSTKRLMLPWSGSVYVHCDDGKKKIVKVQIREDLTQEELLSRLASRTLGTLVPAFGPPVSHLTKLASKPPSTQVQIRTKTVTFPATAPGETSESCLELENHGPMAVRWHLSSFAPPYVKGVDESGDVFRATYTAFRCAPISGTLGSHRTQKVSITFLPRDGGDYAQFWDVECHPAKEPHLKHTLRFQLSGQSVRAGDQPEAAYACTDGLVKVDTASTPRRRATSEPSALPPRPPDESPRGVYAPKDTYTFLPTRVGESRVLKVSVRNNSFVTHSLKFLPPREPFFIRHSRYSLRARHYIHVPVHFRPEAVGSFQAMLLIQTDEGRSTAVHLSGEALERN</sequence>
<evidence type="ECO:0000259" key="7">
    <source>
        <dbReference type="Pfam" id="PF22073"/>
    </source>
</evidence>
<dbReference type="CTD" id="55125"/>
<evidence type="ECO:0000256" key="1">
    <source>
        <dbReference type="SAM" id="MobiDB-lite"/>
    </source>
</evidence>
<evidence type="ECO:0000259" key="2">
    <source>
        <dbReference type="Pfam" id="PF22060"/>
    </source>
</evidence>
<dbReference type="InterPro" id="IPR054087">
    <property type="entry name" value="Cep192-like_D7"/>
</dbReference>
<evidence type="ECO:0000313" key="10">
    <source>
        <dbReference type="Proteomes" id="UP000515203"/>
    </source>
</evidence>
<dbReference type="InterPro" id="IPR054091">
    <property type="entry name" value="Cep192-like_D5"/>
</dbReference>
<dbReference type="GO" id="GO:0051298">
    <property type="term" value="P:centrosome duplication"/>
    <property type="evidence" value="ECO:0007669"/>
    <property type="project" value="InterPro"/>
</dbReference>
<feature type="compositionally biased region" description="Polar residues" evidence="1">
    <location>
        <begin position="1096"/>
        <end position="1106"/>
    </location>
</feature>
<feature type="domain" description="Cep192-like" evidence="3">
    <location>
        <begin position="1436"/>
        <end position="1589"/>
    </location>
</feature>
<dbReference type="InterPro" id="IPR013783">
    <property type="entry name" value="Ig-like_fold"/>
</dbReference>
<keyword evidence="10" id="KW-1185">Reference proteome</keyword>
<name>A0A6P6DU87_OCTDE</name>